<evidence type="ECO:0000313" key="2">
    <source>
        <dbReference type="EMBL" id="KAF2070370.1"/>
    </source>
</evidence>
<dbReference type="AlphaFoldDB" id="A0A8J4PNK1"/>
<keyword evidence="1" id="KW-0472">Membrane</keyword>
<evidence type="ECO:0008006" key="4">
    <source>
        <dbReference type="Google" id="ProtNLM"/>
    </source>
</evidence>
<sequence length="154" mass="17072">MGAKAEVLLRILVILCGIALIGLTVPYWIYMKYAIDDNAYVGMAIYIVSAVILIILAILAFVGSIKKMRSLLLYFAIVMIVMLIFGIVQIIITNLDIANCDDSGVDDNFSFLCAISKPAYYVPMAILLFINLFGAVVSLILRYKLAHDTDGKYY</sequence>
<feature type="transmembrane region" description="Helical" evidence="1">
    <location>
        <begin position="120"/>
        <end position="141"/>
    </location>
</feature>
<gene>
    <name evidence="2" type="ORF">CYY_008313</name>
</gene>
<keyword evidence="3" id="KW-1185">Reference proteome</keyword>
<comment type="caution">
    <text evidence="2">The sequence shown here is derived from an EMBL/GenBank/DDBJ whole genome shotgun (WGS) entry which is preliminary data.</text>
</comment>
<dbReference type="Proteomes" id="UP000695562">
    <property type="component" value="Unassembled WGS sequence"/>
</dbReference>
<evidence type="ECO:0000256" key="1">
    <source>
        <dbReference type="SAM" id="Phobius"/>
    </source>
</evidence>
<feature type="transmembrane region" description="Helical" evidence="1">
    <location>
        <begin position="71"/>
        <end position="92"/>
    </location>
</feature>
<feature type="transmembrane region" description="Helical" evidence="1">
    <location>
        <begin position="7"/>
        <end position="29"/>
    </location>
</feature>
<evidence type="ECO:0000313" key="3">
    <source>
        <dbReference type="Proteomes" id="UP000695562"/>
    </source>
</evidence>
<keyword evidence="1" id="KW-1133">Transmembrane helix</keyword>
<dbReference type="OrthoDB" id="17611at2759"/>
<organism evidence="2 3">
    <name type="scientific">Polysphondylium violaceum</name>
    <dbReference type="NCBI Taxonomy" id="133409"/>
    <lineage>
        <taxon>Eukaryota</taxon>
        <taxon>Amoebozoa</taxon>
        <taxon>Evosea</taxon>
        <taxon>Eumycetozoa</taxon>
        <taxon>Dictyostelia</taxon>
        <taxon>Dictyosteliales</taxon>
        <taxon>Dictyosteliaceae</taxon>
        <taxon>Polysphondylium</taxon>
    </lineage>
</organism>
<accession>A0A8J4PNK1</accession>
<protein>
    <recommendedName>
        <fullName evidence="4">Transmembrane protein</fullName>
    </recommendedName>
</protein>
<name>A0A8J4PNK1_9MYCE</name>
<dbReference type="EMBL" id="AJWJ01000501">
    <property type="protein sequence ID" value="KAF2070370.1"/>
    <property type="molecule type" value="Genomic_DNA"/>
</dbReference>
<proteinExistence type="predicted"/>
<reference evidence="2" key="1">
    <citation type="submission" date="2020-01" db="EMBL/GenBank/DDBJ databases">
        <title>Development of genomics and gene disruption for Polysphondylium violaceum indicates a role for the polyketide synthase stlB in stalk morphogenesis.</title>
        <authorList>
            <person name="Narita B."/>
            <person name="Kawabe Y."/>
            <person name="Kin K."/>
            <person name="Saito T."/>
            <person name="Gibbs R."/>
            <person name="Kuspa A."/>
            <person name="Muzny D."/>
            <person name="Queller D."/>
            <person name="Richards S."/>
            <person name="Strassman J."/>
            <person name="Sucgang R."/>
            <person name="Worley K."/>
            <person name="Schaap P."/>
        </authorList>
    </citation>
    <scope>NUCLEOTIDE SEQUENCE</scope>
    <source>
        <strain evidence="2">QSvi11</strain>
    </source>
</reference>
<feature type="transmembrane region" description="Helical" evidence="1">
    <location>
        <begin position="41"/>
        <end position="62"/>
    </location>
</feature>
<keyword evidence="1" id="KW-0812">Transmembrane</keyword>